<gene>
    <name evidence="2" type="ORF">CEE69_26880</name>
</gene>
<proteinExistence type="predicted"/>
<feature type="compositionally biased region" description="Polar residues" evidence="1">
    <location>
        <begin position="17"/>
        <end position="29"/>
    </location>
</feature>
<organism evidence="2 3">
    <name type="scientific">Rhodopirellula bahusiensis</name>
    <dbReference type="NCBI Taxonomy" id="2014065"/>
    <lineage>
        <taxon>Bacteria</taxon>
        <taxon>Pseudomonadati</taxon>
        <taxon>Planctomycetota</taxon>
        <taxon>Planctomycetia</taxon>
        <taxon>Pirellulales</taxon>
        <taxon>Pirellulaceae</taxon>
        <taxon>Rhodopirellula</taxon>
    </lineage>
</organism>
<accession>A0A2G1VZS5</accession>
<evidence type="ECO:0000313" key="3">
    <source>
        <dbReference type="Proteomes" id="UP000225740"/>
    </source>
</evidence>
<dbReference type="AlphaFoldDB" id="A0A2G1VZS5"/>
<protein>
    <submittedName>
        <fullName evidence="2">Uncharacterized protein</fullName>
    </submittedName>
</protein>
<evidence type="ECO:0000256" key="1">
    <source>
        <dbReference type="SAM" id="MobiDB-lite"/>
    </source>
</evidence>
<feature type="region of interest" description="Disordered" evidence="1">
    <location>
        <begin position="1"/>
        <end position="29"/>
    </location>
</feature>
<dbReference type="OrthoDB" id="263799at2"/>
<reference evidence="2 3" key="1">
    <citation type="submission" date="2017-06" db="EMBL/GenBank/DDBJ databases">
        <title>Description of Rhodopirellula bahusiensis sp. nov.</title>
        <authorList>
            <person name="Kizina J."/>
            <person name="Harder J."/>
        </authorList>
    </citation>
    <scope>NUCLEOTIDE SEQUENCE [LARGE SCALE GENOMIC DNA]</scope>
    <source>
        <strain evidence="2 3">SWK21</strain>
    </source>
</reference>
<dbReference type="EMBL" id="NIZW01000030">
    <property type="protein sequence ID" value="PHQ32245.1"/>
    <property type="molecule type" value="Genomic_DNA"/>
</dbReference>
<keyword evidence="3" id="KW-1185">Reference proteome</keyword>
<name>A0A2G1VZS5_9BACT</name>
<dbReference type="Proteomes" id="UP000225740">
    <property type="component" value="Unassembled WGS sequence"/>
</dbReference>
<comment type="caution">
    <text evidence="2">The sequence shown here is derived from an EMBL/GenBank/DDBJ whole genome shotgun (WGS) entry which is preliminary data.</text>
</comment>
<evidence type="ECO:0000313" key="2">
    <source>
        <dbReference type="EMBL" id="PHQ32245.1"/>
    </source>
</evidence>
<sequence length="215" mass="24199">MLVPSVRSQIHSKDQTDMSNLKTSHPQHQNNEAQRYFSQLEGQIVQRLRVEASSDAGREELIRSTGIRDPELVAELGKLGVTADELVALRLFPLVLVAWAEKRADEHEREAVMAEALRLGIHGDSSAWVLLDQWLQKRPPGLAVDAWKRYIHEIFHEMSRVAQQRLILLTEKQMTRVAKASGGHLGFGKISASEKAIIQQTTAAMRHEIEVKEGT</sequence>